<dbReference type="AlphaFoldDB" id="A0A9Q0R8D1"/>
<reference evidence="1" key="1">
    <citation type="submission" date="2022-10" db="EMBL/GenBank/DDBJ databases">
        <title>Novel sulphate-reducing endosymbionts in the free-living metamonad Anaeramoeba.</title>
        <authorList>
            <person name="Jerlstrom-Hultqvist J."/>
            <person name="Cepicka I."/>
            <person name="Gallot-Lavallee L."/>
            <person name="Salas-Leiva D."/>
            <person name="Curtis B.A."/>
            <person name="Zahonova K."/>
            <person name="Pipaliya S."/>
            <person name="Dacks J."/>
            <person name="Roger A.J."/>
        </authorList>
    </citation>
    <scope>NUCLEOTIDE SEQUENCE</scope>
    <source>
        <strain evidence="1">BMAN</strain>
    </source>
</reference>
<evidence type="ECO:0000313" key="2">
    <source>
        <dbReference type="Proteomes" id="UP001149090"/>
    </source>
</evidence>
<sequence>MRFNKISLKDSFELVKKKRPEICPNKSFFRQLIESEKELFNPENPSITYNDYLVLLIQHSLPDLSVEQIKEAFLLSDQDVIKTETFLLKKYFGLK</sequence>
<organism evidence="1 2">
    <name type="scientific">Anaeramoeba ignava</name>
    <name type="common">Anaerobic marine amoeba</name>
    <dbReference type="NCBI Taxonomy" id="1746090"/>
    <lineage>
        <taxon>Eukaryota</taxon>
        <taxon>Metamonada</taxon>
        <taxon>Anaeramoebidae</taxon>
        <taxon>Anaeramoeba</taxon>
    </lineage>
</organism>
<dbReference type="OrthoDB" id="285418at2759"/>
<gene>
    <name evidence="1" type="ORF">M0811_11106</name>
</gene>
<name>A0A9Q0R8D1_ANAIG</name>
<dbReference type="Proteomes" id="UP001149090">
    <property type="component" value="Unassembled WGS sequence"/>
</dbReference>
<dbReference type="InterPro" id="IPR029021">
    <property type="entry name" value="Prot-tyrosine_phosphatase-like"/>
</dbReference>
<dbReference type="EMBL" id="JAPDFW010000097">
    <property type="protein sequence ID" value="KAJ5070258.1"/>
    <property type="molecule type" value="Genomic_DNA"/>
</dbReference>
<accession>A0A9Q0R8D1</accession>
<evidence type="ECO:0000313" key="1">
    <source>
        <dbReference type="EMBL" id="KAJ5070258.1"/>
    </source>
</evidence>
<protein>
    <submittedName>
        <fullName evidence="1">Uncharacterized protein</fullName>
    </submittedName>
</protein>
<proteinExistence type="predicted"/>
<keyword evidence="2" id="KW-1185">Reference proteome</keyword>
<dbReference type="Gene3D" id="3.90.190.10">
    <property type="entry name" value="Protein tyrosine phosphatase superfamily"/>
    <property type="match status" value="1"/>
</dbReference>
<comment type="caution">
    <text evidence="1">The sequence shown here is derived from an EMBL/GenBank/DDBJ whole genome shotgun (WGS) entry which is preliminary data.</text>
</comment>
<dbReference type="SUPFAM" id="SSF52799">
    <property type="entry name" value="(Phosphotyrosine protein) phosphatases II"/>
    <property type="match status" value="1"/>
</dbReference>